<evidence type="ECO:0000313" key="10">
    <source>
        <dbReference type="EMBL" id="KAK5987468.1"/>
    </source>
</evidence>
<keyword evidence="2" id="KW-0479">Metal-binding</keyword>
<dbReference type="CDD" id="cd12148">
    <property type="entry name" value="fungal_TF_MHR"/>
    <property type="match status" value="1"/>
</dbReference>
<evidence type="ECO:0000313" key="11">
    <source>
        <dbReference type="Proteomes" id="UP001338125"/>
    </source>
</evidence>
<evidence type="ECO:0000256" key="2">
    <source>
        <dbReference type="ARBA" id="ARBA00022723"/>
    </source>
</evidence>
<keyword evidence="7" id="KW-0539">Nucleus</keyword>
<keyword evidence="11" id="KW-1185">Reference proteome</keyword>
<evidence type="ECO:0000256" key="1">
    <source>
        <dbReference type="ARBA" id="ARBA00004123"/>
    </source>
</evidence>
<evidence type="ECO:0000259" key="9">
    <source>
        <dbReference type="SMART" id="SM00906"/>
    </source>
</evidence>
<dbReference type="InterPro" id="IPR007219">
    <property type="entry name" value="XnlR_reg_dom"/>
</dbReference>
<reference evidence="10 11" key="1">
    <citation type="submission" date="2024-01" db="EMBL/GenBank/DDBJ databases">
        <title>Complete genome of Cladobotryum mycophilum ATHUM6906.</title>
        <authorList>
            <person name="Christinaki A.C."/>
            <person name="Myridakis A.I."/>
            <person name="Kouvelis V.N."/>
        </authorList>
    </citation>
    <scope>NUCLEOTIDE SEQUENCE [LARGE SCALE GENOMIC DNA]</scope>
    <source>
        <strain evidence="10 11">ATHUM6906</strain>
    </source>
</reference>
<evidence type="ECO:0000256" key="8">
    <source>
        <dbReference type="SAM" id="MobiDB-lite"/>
    </source>
</evidence>
<feature type="compositionally biased region" description="Polar residues" evidence="8">
    <location>
        <begin position="32"/>
        <end position="41"/>
    </location>
</feature>
<feature type="domain" description="Xylanolytic transcriptional activator regulatory" evidence="9">
    <location>
        <begin position="219"/>
        <end position="291"/>
    </location>
</feature>
<proteinExistence type="predicted"/>
<name>A0ABR0S5N4_9HYPO</name>
<comment type="caution">
    <text evidence="10">The sequence shown here is derived from an EMBL/GenBank/DDBJ whole genome shotgun (WGS) entry which is preliminary data.</text>
</comment>
<sequence>MSEADLKARAARLKAMMNESSTNPPDSRPTAPANTEGQDASRNVIVSKVSLPSLTRNPKFSDGSIFSLGHLVAAALSMQFRNGSGFRIGPPTQPQAGNIDIVPDGDQDLPPLLEVGFHRVSPFIRRRQVYEQIERLYDHRSTTSSSLERRNDMFQLFMILAIGAPFAKRKRPEMAPIRYYASAMRYADVLSETTGDIQIQNTLFLLVFAHQHAIGIGSRWKLARQAMRICLQLGYHKASTRPLDPIAEQMRRRLFWCCYVQERYAARGLGRPMVIAESDITIEFPDHINLDDERNGLVPDPFNRSEVSVLNRQAQLRRISTKVRAELYTRRDLAQVEFQTRAEIANRLSAELEQWRVLHAECSITPYSKCIFETREYMDVNYYRERMFIYSALVVPTGSELHAFRPDVHYLRLCLEPAVQIIFLYQVMLQKGIQTTLWTLVQDILRSGFMTLYCGIHISNILSDCEKIGSPTAPNLPEPSVLIKALDDCRQMLRDISLKWTAVSPHWVAFDRLAGEVKQLIEGSSKSNTPVNQIGEGTTSMVMNHQMNSSGLWDIPMDMAYWDDLLDGDINMNEVFGFDFNVFAQPTVPWNGQR</sequence>
<evidence type="ECO:0000256" key="5">
    <source>
        <dbReference type="ARBA" id="ARBA00023125"/>
    </source>
</evidence>
<accession>A0ABR0S5N4</accession>
<keyword evidence="5" id="KW-0238">DNA-binding</keyword>
<comment type="subcellular location">
    <subcellularLocation>
        <location evidence="1">Nucleus</location>
    </subcellularLocation>
</comment>
<dbReference type="InterPro" id="IPR052202">
    <property type="entry name" value="Yeast_MetPath_Reg"/>
</dbReference>
<evidence type="ECO:0000256" key="4">
    <source>
        <dbReference type="ARBA" id="ARBA00023015"/>
    </source>
</evidence>
<dbReference type="Proteomes" id="UP001338125">
    <property type="component" value="Unassembled WGS sequence"/>
</dbReference>
<organism evidence="10 11">
    <name type="scientific">Cladobotryum mycophilum</name>
    <dbReference type="NCBI Taxonomy" id="491253"/>
    <lineage>
        <taxon>Eukaryota</taxon>
        <taxon>Fungi</taxon>
        <taxon>Dikarya</taxon>
        <taxon>Ascomycota</taxon>
        <taxon>Pezizomycotina</taxon>
        <taxon>Sordariomycetes</taxon>
        <taxon>Hypocreomycetidae</taxon>
        <taxon>Hypocreales</taxon>
        <taxon>Hypocreaceae</taxon>
        <taxon>Cladobotryum</taxon>
    </lineage>
</organism>
<dbReference type="Pfam" id="PF04082">
    <property type="entry name" value="Fungal_trans"/>
    <property type="match status" value="1"/>
</dbReference>
<dbReference type="EMBL" id="JAVFKD010000016">
    <property type="protein sequence ID" value="KAK5987468.1"/>
    <property type="molecule type" value="Genomic_DNA"/>
</dbReference>
<dbReference type="SMART" id="SM00906">
    <property type="entry name" value="Fungal_trans"/>
    <property type="match status" value="1"/>
</dbReference>
<gene>
    <name evidence="10" type="ORF">PT974_11596</name>
</gene>
<feature type="region of interest" description="Disordered" evidence="8">
    <location>
        <begin position="1"/>
        <end position="42"/>
    </location>
</feature>
<protein>
    <submittedName>
        <fullName evidence="10">Pyrimidine pathway regulatory 1-like protein</fullName>
    </submittedName>
</protein>
<dbReference type="PANTHER" id="PTHR47782">
    <property type="entry name" value="ZN(II)2CYS6 TRANSCRIPTION FACTOR (EUROFUNG)-RELATED"/>
    <property type="match status" value="1"/>
</dbReference>
<keyword evidence="6" id="KW-0804">Transcription</keyword>
<evidence type="ECO:0000256" key="6">
    <source>
        <dbReference type="ARBA" id="ARBA00023163"/>
    </source>
</evidence>
<dbReference type="PANTHER" id="PTHR47782:SF12">
    <property type="entry name" value="ZN(II)2CYS6 TRANSCRIPTION FACTOR (EUROFUNG)"/>
    <property type="match status" value="1"/>
</dbReference>
<keyword evidence="4" id="KW-0805">Transcription regulation</keyword>
<evidence type="ECO:0000256" key="7">
    <source>
        <dbReference type="ARBA" id="ARBA00023242"/>
    </source>
</evidence>
<evidence type="ECO:0000256" key="3">
    <source>
        <dbReference type="ARBA" id="ARBA00022833"/>
    </source>
</evidence>
<keyword evidence="3" id="KW-0862">Zinc</keyword>